<dbReference type="Pfam" id="PF00939">
    <property type="entry name" value="Na_sulph_symp"/>
    <property type="match status" value="1"/>
</dbReference>
<sequence length="501" mass="53024">MTTQVELNVPSEKAATSSSDSISKKHIISILAGPIVCALLLLMDAPAGLSPEAWKLVAVVSWMVIWWMTEAAPVAVTALLPIILMPLFGIAGQKAVASSYAHPLIYLFLGGFLIAVAMQRWGLHKRIALTVVRMTGTSSSAIIGGFMGATAFLSMWISNTATTLMMFTVGISLIEFISAKGKDPAQVRRFGIALMLGIAYSASIGGVATLIGTPPNTLLASVMSDSYGVEIDFITWMMMGLPITIIMLPVVWFLLTRVIFPVGKLDLEGADELVSRELKALGVMSRGEKVVLTVFLATVFCWIFRKLIVSFTGLALTDTSIALIAASLLFVIPVSLEKKQFTADWSGAKNIPWGVLLLFGGGLALAGAFKSTGLAASIGDAVASLNAFDIAIIIAVTIVTIIFLTEITSNTATTATFLPILGAVAVGLEFSPLVLAIPAALAASMAFMMPVATPPNAIVFSYDGMQIKDMMKAGLWLNVITIALIYCATMLLAPVVFGLTF</sequence>
<evidence type="ECO:0000256" key="2">
    <source>
        <dbReference type="ARBA" id="ARBA00022448"/>
    </source>
</evidence>
<dbReference type="PANTHER" id="PTHR10283">
    <property type="entry name" value="SOLUTE CARRIER FAMILY 13 MEMBER"/>
    <property type="match status" value="1"/>
</dbReference>
<dbReference type="EMBL" id="BAABWN010000007">
    <property type="protein sequence ID" value="GAA6168555.1"/>
    <property type="molecule type" value="Genomic_DNA"/>
</dbReference>
<feature type="transmembrane region" description="Helical" evidence="6">
    <location>
        <begin position="411"/>
        <end position="428"/>
    </location>
</feature>
<feature type="transmembrane region" description="Helical" evidence="6">
    <location>
        <begin position="100"/>
        <end position="118"/>
    </location>
</feature>
<dbReference type="InterPro" id="IPR031312">
    <property type="entry name" value="Na/sul_symport_CS"/>
</dbReference>
<evidence type="ECO:0000256" key="3">
    <source>
        <dbReference type="ARBA" id="ARBA00022692"/>
    </source>
</evidence>
<dbReference type="RefSeq" id="WP_353303280.1">
    <property type="nucleotide sequence ID" value="NZ_BAABWN010000007.1"/>
</dbReference>
<evidence type="ECO:0000256" key="6">
    <source>
        <dbReference type="SAM" id="Phobius"/>
    </source>
</evidence>
<evidence type="ECO:0000313" key="7">
    <source>
        <dbReference type="EMBL" id="GAA6168555.1"/>
    </source>
</evidence>
<feature type="transmembrane region" description="Helical" evidence="6">
    <location>
        <begin position="290"/>
        <end position="308"/>
    </location>
</feature>
<feature type="transmembrane region" description="Helical" evidence="6">
    <location>
        <begin position="233"/>
        <end position="255"/>
    </location>
</feature>
<evidence type="ECO:0000256" key="4">
    <source>
        <dbReference type="ARBA" id="ARBA00022989"/>
    </source>
</evidence>
<keyword evidence="5 6" id="KW-0472">Membrane</keyword>
<feature type="transmembrane region" description="Helical" evidence="6">
    <location>
        <begin position="434"/>
        <end position="452"/>
    </location>
</feature>
<dbReference type="PANTHER" id="PTHR10283:SF82">
    <property type="entry name" value="SOLUTE CARRIER FAMILY 13 MEMBER 2"/>
    <property type="match status" value="1"/>
</dbReference>
<name>A0ABQ0AAC2_9GAMM</name>
<comment type="subcellular location">
    <subcellularLocation>
        <location evidence="1">Membrane</location>
        <topology evidence="1">Multi-pass membrane protein</topology>
    </subcellularLocation>
</comment>
<evidence type="ECO:0000256" key="1">
    <source>
        <dbReference type="ARBA" id="ARBA00004141"/>
    </source>
</evidence>
<dbReference type="PROSITE" id="PS01271">
    <property type="entry name" value="NA_SULFATE"/>
    <property type="match status" value="1"/>
</dbReference>
<feature type="transmembrane region" description="Helical" evidence="6">
    <location>
        <begin position="314"/>
        <end position="336"/>
    </location>
</feature>
<feature type="transmembrane region" description="Helical" evidence="6">
    <location>
        <begin position="139"/>
        <end position="157"/>
    </location>
</feature>
<proteinExistence type="predicted"/>
<keyword evidence="4 6" id="KW-1133">Transmembrane helix</keyword>
<feature type="transmembrane region" description="Helical" evidence="6">
    <location>
        <begin position="26"/>
        <end position="43"/>
    </location>
</feature>
<feature type="transmembrane region" description="Helical" evidence="6">
    <location>
        <begin position="348"/>
        <end position="369"/>
    </location>
</feature>
<dbReference type="Proteomes" id="UP001465153">
    <property type="component" value="Unassembled WGS sequence"/>
</dbReference>
<feature type="transmembrane region" description="Helical" evidence="6">
    <location>
        <begin position="64"/>
        <end position="88"/>
    </location>
</feature>
<feature type="transmembrane region" description="Helical" evidence="6">
    <location>
        <begin position="473"/>
        <end position="497"/>
    </location>
</feature>
<dbReference type="NCBIfam" id="TIGR00785">
    <property type="entry name" value="dass"/>
    <property type="match status" value="1"/>
</dbReference>
<reference evidence="7 8" key="1">
    <citation type="submission" date="2024-04" db="EMBL/GenBank/DDBJ databases">
        <title>Draft genome sequence of Sessilibacter corallicola NBRC 116591.</title>
        <authorList>
            <person name="Miyakawa T."/>
            <person name="Kusuya Y."/>
            <person name="Miura T."/>
        </authorList>
    </citation>
    <scope>NUCLEOTIDE SEQUENCE [LARGE SCALE GENOMIC DNA]</scope>
    <source>
        <strain evidence="7 8">KU-00831-HH</strain>
    </source>
</reference>
<keyword evidence="8" id="KW-1185">Reference proteome</keyword>
<feature type="transmembrane region" description="Helical" evidence="6">
    <location>
        <begin position="163"/>
        <end position="179"/>
    </location>
</feature>
<evidence type="ECO:0000256" key="5">
    <source>
        <dbReference type="ARBA" id="ARBA00023136"/>
    </source>
</evidence>
<feature type="transmembrane region" description="Helical" evidence="6">
    <location>
        <begin position="381"/>
        <end position="404"/>
    </location>
</feature>
<keyword evidence="3 6" id="KW-0812">Transmembrane</keyword>
<keyword evidence="2" id="KW-0813">Transport</keyword>
<evidence type="ECO:0000313" key="8">
    <source>
        <dbReference type="Proteomes" id="UP001465153"/>
    </source>
</evidence>
<feature type="transmembrane region" description="Helical" evidence="6">
    <location>
        <begin position="191"/>
        <end position="213"/>
    </location>
</feature>
<accession>A0ABQ0AAC2</accession>
<protein>
    <submittedName>
        <fullName evidence="7">DASS family sodium-coupled anion symporter</fullName>
    </submittedName>
</protein>
<dbReference type="InterPro" id="IPR001898">
    <property type="entry name" value="SLC13A/DASS"/>
</dbReference>
<gene>
    <name evidence="7" type="ORF">NBRC116591_23660</name>
</gene>
<comment type="caution">
    <text evidence="7">The sequence shown here is derived from an EMBL/GenBank/DDBJ whole genome shotgun (WGS) entry which is preliminary data.</text>
</comment>
<organism evidence="7 8">
    <name type="scientific">Sessilibacter corallicola</name>
    <dbReference type="NCBI Taxonomy" id="2904075"/>
    <lineage>
        <taxon>Bacteria</taxon>
        <taxon>Pseudomonadati</taxon>
        <taxon>Pseudomonadota</taxon>
        <taxon>Gammaproteobacteria</taxon>
        <taxon>Cellvibrionales</taxon>
        <taxon>Cellvibrionaceae</taxon>
        <taxon>Sessilibacter</taxon>
    </lineage>
</organism>